<name>A0ABT5B228_9BACT</name>
<dbReference type="Proteomes" id="UP001217838">
    <property type="component" value="Unassembled WGS sequence"/>
</dbReference>
<accession>A0ABT5B228</accession>
<organism evidence="1 2">
    <name type="scientific">Nannocystis radixulma</name>
    <dbReference type="NCBI Taxonomy" id="2995305"/>
    <lineage>
        <taxon>Bacteria</taxon>
        <taxon>Pseudomonadati</taxon>
        <taxon>Myxococcota</taxon>
        <taxon>Polyangia</taxon>
        <taxon>Nannocystales</taxon>
        <taxon>Nannocystaceae</taxon>
        <taxon>Nannocystis</taxon>
    </lineage>
</organism>
<dbReference type="SUPFAM" id="SSF53901">
    <property type="entry name" value="Thiolase-like"/>
    <property type="match status" value="2"/>
</dbReference>
<comment type="caution">
    <text evidence="1">The sequence shown here is derived from an EMBL/GenBank/DDBJ whole genome shotgun (WGS) entry which is preliminary data.</text>
</comment>
<protein>
    <submittedName>
        <fullName evidence="1">3-oxoacyl-ACP synthase</fullName>
    </submittedName>
</protein>
<dbReference type="InterPro" id="IPR016039">
    <property type="entry name" value="Thiolase-like"/>
</dbReference>
<dbReference type="EMBL" id="JAQNDN010000003">
    <property type="protein sequence ID" value="MDC0668162.1"/>
    <property type="molecule type" value="Genomic_DNA"/>
</dbReference>
<sequence>MMRVVSVGMCTPLGLTWKASVAEMRAGTRRIVETQVELAPDEPLRACLLPLLPPHLDRAERMSGLGVTALTEALGVVDRPLAPRLPLVLACPRADEGGPVDVPALVGALQREVPRSAAIELTIADIVREGRAGFFAALVRAEEMLRARATPWVLVGALDSLCDLGSLVALARSNRVLGEDNIDGLLPGEGAAFLLLTGDGALRQSGPVYGRIIAAATGREPRPYRQRELPSLAAGLTQVLARLRELVGPAAGRVDQALSCQPGEVFWTRELVQGYLRHVQMFPEPFEVTSITESLGDAGAASGALLVARALAPASRAEERRGAAIRSLAYGCSDAGEVGACIVEANPA</sequence>
<gene>
    <name evidence="1" type="ORF">POL58_10455</name>
</gene>
<reference evidence="1 2" key="1">
    <citation type="submission" date="2022-11" db="EMBL/GenBank/DDBJ databases">
        <title>Minimal conservation of predation-associated metabolite biosynthetic gene clusters underscores biosynthetic potential of Myxococcota including descriptions for ten novel species: Archangium lansinium sp. nov., Myxococcus landrumus sp. nov., Nannocystis bai.</title>
        <authorList>
            <person name="Ahearne A."/>
            <person name="Stevens C."/>
            <person name="Dowd S."/>
        </authorList>
    </citation>
    <scope>NUCLEOTIDE SEQUENCE [LARGE SCALE GENOMIC DNA]</scope>
    <source>
        <strain evidence="1 2">NCELM</strain>
    </source>
</reference>
<keyword evidence="2" id="KW-1185">Reference proteome</keyword>
<proteinExistence type="predicted"/>
<evidence type="ECO:0000313" key="1">
    <source>
        <dbReference type="EMBL" id="MDC0668162.1"/>
    </source>
</evidence>
<evidence type="ECO:0000313" key="2">
    <source>
        <dbReference type="Proteomes" id="UP001217838"/>
    </source>
</evidence>
<dbReference type="RefSeq" id="WP_271997014.1">
    <property type="nucleotide sequence ID" value="NZ_JAQNDN010000003.1"/>
</dbReference>